<gene>
    <name evidence="3 5" type="ORF">CBG19507</name>
    <name evidence="3" type="ORF">CBG_19507</name>
</gene>
<keyword evidence="2" id="KW-0812">Transmembrane</keyword>
<dbReference type="Proteomes" id="UP000008549">
    <property type="component" value="Unassembled WGS sequence"/>
</dbReference>
<reference evidence="3 4" key="2">
    <citation type="journal article" date="2011" name="PLoS Genet.">
        <title>Caenorhabditis briggsae recombinant inbred line genotypes reveal inter-strain incompatibility and the evolution of recombination.</title>
        <authorList>
            <person name="Ross J.A."/>
            <person name="Koboldt D.C."/>
            <person name="Staisch J.E."/>
            <person name="Chamberlin H.M."/>
            <person name="Gupta B.P."/>
            <person name="Miller R.D."/>
            <person name="Baird S.E."/>
            <person name="Haag E.S."/>
        </authorList>
    </citation>
    <scope>NUCLEOTIDE SEQUENCE [LARGE SCALE GENOMIC DNA]</scope>
    <source>
        <strain evidence="3 4">AF16</strain>
    </source>
</reference>
<organism evidence="3 4">
    <name type="scientific">Caenorhabditis briggsae</name>
    <dbReference type="NCBI Taxonomy" id="6238"/>
    <lineage>
        <taxon>Eukaryota</taxon>
        <taxon>Metazoa</taxon>
        <taxon>Ecdysozoa</taxon>
        <taxon>Nematoda</taxon>
        <taxon>Chromadorea</taxon>
        <taxon>Rhabditida</taxon>
        <taxon>Rhabditina</taxon>
        <taxon>Rhabditomorpha</taxon>
        <taxon>Rhabditoidea</taxon>
        <taxon>Rhabditidae</taxon>
        <taxon>Peloderinae</taxon>
        <taxon>Caenorhabditis</taxon>
    </lineage>
</organism>
<protein>
    <submittedName>
        <fullName evidence="3">Protein CBG19507</fullName>
    </submittedName>
</protein>
<dbReference type="AlphaFoldDB" id="A8XVS1"/>
<evidence type="ECO:0000256" key="2">
    <source>
        <dbReference type="SAM" id="Phobius"/>
    </source>
</evidence>
<accession>A8XVS1</accession>
<dbReference type="InParanoid" id="A8XVS1"/>
<feature type="transmembrane region" description="Helical" evidence="2">
    <location>
        <begin position="34"/>
        <end position="54"/>
    </location>
</feature>
<dbReference type="RefSeq" id="XP_002646825.1">
    <property type="nucleotide sequence ID" value="XM_002646779.1"/>
</dbReference>
<sequence>MPKVIHTIMEKPIEYAILLAVTCSIFVGGWVIFLIILIAIGCLAAAGAAFWFFYWKRKTGGRDGEEKKKSNRERIQPKVDMMFLEIIRRRPIFESDTEEESEDEEGAVDAN</sequence>
<dbReference type="WormBase" id="CBG19507">
    <property type="protein sequence ID" value="CBP19642"/>
    <property type="gene ID" value="WBGene00038711"/>
</dbReference>
<proteinExistence type="predicted"/>
<keyword evidence="4" id="KW-1185">Reference proteome</keyword>
<evidence type="ECO:0000313" key="3">
    <source>
        <dbReference type="EMBL" id="CAP36740.1"/>
    </source>
</evidence>
<evidence type="ECO:0000313" key="5">
    <source>
        <dbReference type="WormBase" id="CBG19507"/>
    </source>
</evidence>
<feature type="region of interest" description="Disordered" evidence="1">
    <location>
        <begin position="90"/>
        <end position="111"/>
    </location>
</feature>
<feature type="compositionally biased region" description="Acidic residues" evidence="1">
    <location>
        <begin position="95"/>
        <end position="111"/>
    </location>
</feature>
<dbReference type="HOGENOM" id="CLU_2160624_0_0_1"/>
<feature type="transmembrane region" description="Helical" evidence="2">
    <location>
        <begin position="12"/>
        <end position="28"/>
    </location>
</feature>
<dbReference type="EMBL" id="HE601321">
    <property type="protein sequence ID" value="CAP36740.1"/>
    <property type="molecule type" value="Genomic_DNA"/>
</dbReference>
<keyword evidence="2" id="KW-1133">Transmembrane helix</keyword>
<keyword evidence="2" id="KW-0472">Membrane</keyword>
<dbReference type="CTD" id="8588824"/>
<dbReference type="KEGG" id="cbr:CBG_19507"/>
<evidence type="ECO:0000256" key="1">
    <source>
        <dbReference type="SAM" id="MobiDB-lite"/>
    </source>
</evidence>
<reference evidence="3 4" key="1">
    <citation type="journal article" date="2003" name="PLoS Biol.">
        <title>The genome sequence of Caenorhabditis briggsae: a platform for comparative genomics.</title>
        <authorList>
            <person name="Stein L.D."/>
            <person name="Bao Z."/>
            <person name="Blasiar D."/>
            <person name="Blumenthal T."/>
            <person name="Brent M.R."/>
            <person name="Chen N."/>
            <person name="Chinwalla A."/>
            <person name="Clarke L."/>
            <person name="Clee C."/>
            <person name="Coghlan A."/>
            <person name="Coulson A."/>
            <person name="D'Eustachio P."/>
            <person name="Fitch D.H."/>
            <person name="Fulton L.A."/>
            <person name="Fulton R.E."/>
            <person name="Griffiths-Jones S."/>
            <person name="Harris T.W."/>
            <person name="Hillier L.W."/>
            <person name="Kamath R."/>
            <person name="Kuwabara P.E."/>
            <person name="Mardis E.R."/>
            <person name="Marra M.A."/>
            <person name="Miner T.L."/>
            <person name="Minx P."/>
            <person name="Mullikin J.C."/>
            <person name="Plumb R.W."/>
            <person name="Rogers J."/>
            <person name="Schein J.E."/>
            <person name="Sohrmann M."/>
            <person name="Spieth J."/>
            <person name="Stajich J.E."/>
            <person name="Wei C."/>
            <person name="Willey D."/>
            <person name="Wilson R.K."/>
            <person name="Durbin R."/>
            <person name="Waterston R.H."/>
        </authorList>
    </citation>
    <scope>NUCLEOTIDE SEQUENCE [LARGE SCALE GENOMIC DNA]</scope>
    <source>
        <strain evidence="3 4">AF16</strain>
    </source>
</reference>
<name>A8XVS1_CAEBR</name>
<dbReference type="GeneID" id="8588824"/>
<evidence type="ECO:0000313" key="4">
    <source>
        <dbReference type="Proteomes" id="UP000008549"/>
    </source>
</evidence>